<proteinExistence type="predicted"/>
<accession>A0ABR1YCH6</accession>
<feature type="compositionally biased region" description="Polar residues" evidence="1">
    <location>
        <begin position="214"/>
        <end position="223"/>
    </location>
</feature>
<name>A0ABR1YCH6_9PEZI</name>
<feature type="compositionally biased region" description="Low complexity" evidence="1">
    <location>
        <begin position="189"/>
        <end position="198"/>
    </location>
</feature>
<feature type="compositionally biased region" description="Basic residues" evidence="1">
    <location>
        <begin position="107"/>
        <end position="148"/>
    </location>
</feature>
<feature type="non-terminal residue" evidence="2">
    <location>
        <position position="1"/>
    </location>
</feature>
<evidence type="ECO:0000256" key="1">
    <source>
        <dbReference type="SAM" id="MobiDB-lite"/>
    </source>
</evidence>
<evidence type="ECO:0000313" key="2">
    <source>
        <dbReference type="EMBL" id="KAK8225769.1"/>
    </source>
</evidence>
<dbReference type="Proteomes" id="UP001492380">
    <property type="component" value="Unassembled WGS sequence"/>
</dbReference>
<comment type="caution">
    <text evidence="2">The sequence shown here is derived from an EMBL/GenBank/DDBJ whole genome shotgun (WGS) entry which is preliminary data.</text>
</comment>
<evidence type="ECO:0000313" key="3">
    <source>
        <dbReference type="Proteomes" id="UP001492380"/>
    </source>
</evidence>
<dbReference type="EMBL" id="JBBWRZ010000011">
    <property type="protein sequence ID" value="KAK8225769.1"/>
    <property type="molecule type" value="Genomic_DNA"/>
</dbReference>
<protein>
    <submittedName>
        <fullName evidence="2">Uncharacterized protein</fullName>
    </submittedName>
</protein>
<feature type="region of interest" description="Disordered" evidence="1">
    <location>
        <begin position="87"/>
        <end position="223"/>
    </location>
</feature>
<feature type="compositionally biased region" description="Basic and acidic residues" evidence="1">
    <location>
        <begin position="93"/>
        <end position="102"/>
    </location>
</feature>
<sequence length="223" mass="24734">RSRNIAGRGFKLPLFVRLSPDTDVSQHPDDFPLLHLPINSRGYFVGCLHRGVTTWLQPAVDEARPRMQTFPNRVGVFVHAARLHHGRRIQAGEADRHSERRSQNHGYKSRSHRDARKHSRRAQHRQRTAGRHRSRAQHRQCKAGRRRSTAQGSPSSWRNPGPVRQEEYGRARVSPSLSRKSEGDGQEEGGPSSSQGGDPDAGGSPGKGGDEDATGSSPRKGTD</sequence>
<organism evidence="2 3">
    <name type="scientific">Phyllosticta capitalensis</name>
    <dbReference type="NCBI Taxonomy" id="121624"/>
    <lineage>
        <taxon>Eukaryota</taxon>
        <taxon>Fungi</taxon>
        <taxon>Dikarya</taxon>
        <taxon>Ascomycota</taxon>
        <taxon>Pezizomycotina</taxon>
        <taxon>Dothideomycetes</taxon>
        <taxon>Dothideomycetes incertae sedis</taxon>
        <taxon>Botryosphaeriales</taxon>
        <taxon>Phyllostictaceae</taxon>
        <taxon>Phyllosticta</taxon>
    </lineage>
</organism>
<reference evidence="2 3" key="1">
    <citation type="submission" date="2024-04" db="EMBL/GenBank/DDBJ databases">
        <title>Phyllosticta paracitricarpa is synonymous to the EU quarantine fungus P. citricarpa based on phylogenomic analyses.</title>
        <authorList>
            <consortium name="Lawrence Berkeley National Laboratory"/>
            <person name="Van Ingen-Buijs V.A."/>
            <person name="Van Westerhoven A.C."/>
            <person name="Haridas S."/>
            <person name="Skiadas P."/>
            <person name="Martin F."/>
            <person name="Groenewald J.Z."/>
            <person name="Crous P.W."/>
            <person name="Seidl M.F."/>
        </authorList>
    </citation>
    <scope>NUCLEOTIDE SEQUENCE [LARGE SCALE GENOMIC DNA]</scope>
    <source>
        <strain evidence="2 3">CBS 123374</strain>
    </source>
</reference>
<feature type="compositionally biased region" description="Polar residues" evidence="1">
    <location>
        <begin position="149"/>
        <end position="158"/>
    </location>
</feature>
<gene>
    <name evidence="2" type="ORF">HDK90DRAFT_541864</name>
</gene>
<keyword evidence="3" id="KW-1185">Reference proteome</keyword>